<dbReference type="EMBL" id="FTPD01000002">
    <property type="protein sequence ID" value="SIT53168.1"/>
    <property type="molecule type" value="Genomic_DNA"/>
</dbReference>
<dbReference type="InterPro" id="IPR027843">
    <property type="entry name" value="DUF4440"/>
</dbReference>
<dbReference type="Proteomes" id="UP000188388">
    <property type="component" value="Unassembled WGS sequence"/>
</dbReference>
<reference evidence="4" key="1">
    <citation type="submission" date="2017-01" db="EMBL/GenBank/DDBJ databases">
        <authorList>
            <person name="Brunel B."/>
        </authorList>
    </citation>
    <scope>NUCLEOTIDE SEQUENCE [LARGE SCALE GENOMIC DNA]</scope>
</reference>
<evidence type="ECO:0000313" key="3">
    <source>
        <dbReference type="EMBL" id="SIT53168.1"/>
    </source>
</evidence>
<keyword evidence="4" id="KW-1185">Reference proteome</keyword>
<dbReference type="InterPro" id="IPR032710">
    <property type="entry name" value="NTF2-like_dom_sf"/>
</dbReference>
<keyword evidence="1" id="KW-0732">Signal</keyword>
<sequence>MRYFLATFCFVALVIGGGESAGAQTAQSSIEANNADFVAKFAAKDTAGLAQHYTEDAVAFPPNEERVAGRESVQKMWQSWIDAGVTDLTLKAAQVEESGNLAYEEGTYSIKILGSDGKTSEEIGKYIVVWKKGADGEWRQHRDIWNTNPTKK</sequence>
<feature type="chain" id="PRO_5012481241" description="DUF4440 domain-containing protein" evidence="1">
    <location>
        <begin position="24"/>
        <end position="152"/>
    </location>
</feature>
<accession>A0A1R3UZV5</accession>
<evidence type="ECO:0000256" key="1">
    <source>
        <dbReference type="SAM" id="SignalP"/>
    </source>
</evidence>
<dbReference type="STRING" id="1631249.BQ8794_100058"/>
<proteinExistence type="predicted"/>
<dbReference type="Pfam" id="PF14534">
    <property type="entry name" value="DUF4440"/>
    <property type="match status" value="1"/>
</dbReference>
<organism evidence="3 4">
    <name type="scientific">Mesorhizobium prunaredense</name>
    <dbReference type="NCBI Taxonomy" id="1631249"/>
    <lineage>
        <taxon>Bacteria</taxon>
        <taxon>Pseudomonadati</taxon>
        <taxon>Pseudomonadota</taxon>
        <taxon>Alphaproteobacteria</taxon>
        <taxon>Hyphomicrobiales</taxon>
        <taxon>Phyllobacteriaceae</taxon>
        <taxon>Mesorhizobium</taxon>
    </lineage>
</organism>
<protein>
    <recommendedName>
        <fullName evidence="2">DUF4440 domain-containing protein</fullName>
    </recommendedName>
</protein>
<evidence type="ECO:0000313" key="4">
    <source>
        <dbReference type="Proteomes" id="UP000188388"/>
    </source>
</evidence>
<dbReference type="Gene3D" id="3.10.450.50">
    <property type="match status" value="1"/>
</dbReference>
<feature type="domain" description="DUF4440" evidence="2">
    <location>
        <begin position="30"/>
        <end position="139"/>
    </location>
</feature>
<dbReference type="RefSeq" id="WP_167378597.1">
    <property type="nucleotide sequence ID" value="NZ_FTPD01000002.1"/>
</dbReference>
<gene>
    <name evidence="3" type="ORF">BQ8794_100058</name>
</gene>
<dbReference type="AlphaFoldDB" id="A0A1R3UZV5"/>
<name>A0A1R3UZV5_9HYPH</name>
<dbReference type="SUPFAM" id="SSF54427">
    <property type="entry name" value="NTF2-like"/>
    <property type="match status" value="1"/>
</dbReference>
<feature type="signal peptide" evidence="1">
    <location>
        <begin position="1"/>
        <end position="23"/>
    </location>
</feature>
<evidence type="ECO:0000259" key="2">
    <source>
        <dbReference type="Pfam" id="PF14534"/>
    </source>
</evidence>